<keyword evidence="3" id="KW-1185">Reference proteome</keyword>
<protein>
    <submittedName>
        <fullName evidence="2">Uncharacterized protein</fullName>
    </submittedName>
</protein>
<feature type="compositionally biased region" description="Polar residues" evidence="1">
    <location>
        <begin position="8"/>
        <end position="23"/>
    </location>
</feature>
<dbReference type="EMBL" id="JAQIZZ010000001">
    <property type="protein sequence ID" value="KAJ5556763.1"/>
    <property type="molecule type" value="Genomic_DNA"/>
</dbReference>
<accession>A0AAD6D6A2</accession>
<evidence type="ECO:0000256" key="1">
    <source>
        <dbReference type="SAM" id="MobiDB-lite"/>
    </source>
</evidence>
<proteinExistence type="predicted"/>
<dbReference type="AlphaFoldDB" id="A0AAD6D6A2"/>
<feature type="region of interest" description="Disordered" evidence="1">
    <location>
        <begin position="1"/>
        <end position="81"/>
    </location>
</feature>
<name>A0AAD6D6A2_9EURO</name>
<reference evidence="2 3" key="1">
    <citation type="journal article" date="2023" name="IMA Fungus">
        <title>Comparative genomic study of the Penicillium genus elucidates a diverse pangenome and 15 lateral gene transfer events.</title>
        <authorList>
            <person name="Petersen C."/>
            <person name="Sorensen T."/>
            <person name="Nielsen M.R."/>
            <person name="Sondergaard T.E."/>
            <person name="Sorensen J.L."/>
            <person name="Fitzpatrick D.A."/>
            <person name="Frisvad J.C."/>
            <person name="Nielsen K.L."/>
        </authorList>
    </citation>
    <scope>NUCLEOTIDE SEQUENCE [LARGE SCALE GENOMIC DNA]</scope>
    <source>
        <strain evidence="2 3">IBT 35679</strain>
    </source>
</reference>
<evidence type="ECO:0000313" key="2">
    <source>
        <dbReference type="EMBL" id="KAJ5556763.1"/>
    </source>
</evidence>
<feature type="compositionally biased region" description="Basic and acidic residues" evidence="1">
    <location>
        <begin position="42"/>
        <end position="53"/>
    </location>
</feature>
<gene>
    <name evidence="2" type="ORF">N7494_000678</name>
</gene>
<evidence type="ECO:0000313" key="3">
    <source>
        <dbReference type="Proteomes" id="UP001220324"/>
    </source>
</evidence>
<organism evidence="2 3">
    <name type="scientific">Penicillium frequentans</name>
    <dbReference type="NCBI Taxonomy" id="3151616"/>
    <lineage>
        <taxon>Eukaryota</taxon>
        <taxon>Fungi</taxon>
        <taxon>Dikarya</taxon>
        <taxon>Ascomycota</taxon>
        <taxon>Pezizomycotina</taxon>
        <taxon>Eurotiomycetes</taxon>
        <taxon>Eurotiomycetidae</taxon>
        <taxon>Eurotiales</taxon>
        <taxon>Aspergillaceae</taxon>
        <taxon>Penicillium</taxon>
    </lineage>
</organism>
<sequence length="136" mass="15566">MLEERNLRSQTGNEPLFESTPSVQMECDGVPASRKKQHGSRRHSEGSIKHDQESETGDDPSSGLHRRANSTKQSVERMKARKSKLVRRSITLKNLAADFEVLKSELQDLKKMHLSCQSLPSEQHRKKRVRFQDNVS</sequence>
<dbReference type="Proteomes" id="UP001220324">
    <property type="component" value="Unassembled WGS sequence"/>
</dbReference>
<comment type="caution">
    <text evidence="2">The sequence shown here is derived from an EMBL/GenBank/DDBJ whole genome shotgun (WGS) entry which is preliminary data.</text>
</comment>